<dbReference type="GO" id="GO:0030170">
    <property type="term" value="F:pyridoxal phosphate binding"/>
    <property type="evidence" value="ECO:0007669"/>
    <property type="project" value="TreeGrafter"/>
</dbReference>
<gene>
    <name evidence="5" type="ORF">SAMN02745120_0943</name>
</gene>
<keyword evidence="3" id="KW-0413">Isomerase</keyword>
<dbReference type="AlphaFoldDB" id="A0A1T5AI76"/>
<dbReference type="GO" id="GO:0005829">
    <property type="term" value="C:cytosol"/>
    <property type="evidence" value="ECO:0007669"/>
    <property type="project" value="TreeGrafter"/>
</dbReference>
<dbReference type="Gene3D" id="3.20.20.10">
    <property type="entry name" value="Alanine racemase"/>
    <property type="match status" value="1"/>
</dbReference>
<dbReference type="GO" id="GO:0008784">
    <property type="term" value="F:alanine racemase activity"/>
    <property type="evidence" value="ECO:0007669"/>
    <property type="project" value="TreeGrafter"/>
</dbReference>
<dbReference type="PANTHER" id="PTHR30511">
    <property type="entry name" value="ALANINE RACEMASE"/>
    <property type="match status" value="1"/>
</dbReference>
<evidence type="ECO:0000256" key="2">
    <source>
        <dbReference type="ARBA" id="ARBA00022898"/>
    </source>
</evidence>
<evidence type="ECO:0000313" key="5">
    <source>
        <dbReference type="EMBL" id="SKB34565.1"/>
    </source>
</evidence>
<dbReference type="SUPFAM" id="SSF51419">
    <property type="entry name" value="PLP-binding barrel"/>
    <property type="match status" value="1"/>
</dbReference>
<feature type="domain" description="Alanine racemase N-terminal" evidence="4">
    <location>
        <begin position="11"/>
        <end position="231"/>
    </location>
</feature>
<dbReference type="EMBL" id="FUYN01000002">
    <property type="protein sequence ID" value="SKB34565.1"/>
    <property type="molecule type" value="Genomic_DNA"/>
</dbReference>
<dbReference type="OrthoDB" id="504078at2"/>
<dbReference type="RefSeq" id="WP_079588891.1">
    <property type="nucleotide sequence ID" value="NZ_FUYN01000002.1"/>
</dbReference>
<dbReference type="CDD" id="cd06815">
    <property type="entry name" value="PLPDE_III_AR_like_1"/>
    <property type="match status" value="1"/>
</dbReference>
<dbReference type="Pfam" id="PF01168">
    <property type="entry name" value="Ala_racemase_N"/>
    <property type="match status" value="1"/>
</dbReference>
<name>A0A1T5AI76_9FIRM</name>
<dbReference type="InterPro" id="IPR001608">
    <property type="entry name" value="Ala_racemase_N"/>
</dbReference>
<dbReference type="InterPro" id="IPR000821">
    <property type="entry name" value="Ala_racemase"/>
</dbReference>
<comment type="cofactor">
    <cofactor evidence="1">
        <name>pyridoxal 5'-phosphate</name>
        <dbReference type="ChEBI" id="CHEBI:597326"/>
    </cofactor>
</comment>
<dbReference type="PANTHER" id="PTHR30511:SF3">
    <property type="entry name" value="LYSINE RACEMASE"/>
    <property type="match status" value="1"/>
</dbReference>
<sequence>MENTAYPNLQIDLQKLYNNAKNLVSFANANGINITGVVKGSDSSKEVAKEFIKAGCMGIADSRIEKLAKLKEEGIKEDMMLLRVPMLCEVEQVVRYSEISLNSEIVVLEALNIEANNQNKIHKVILMADLGDLREGYFDEEELIKTALHIETKLDSLHLYGVGTNLGCFGAICPDESNLGKLAQISEKISVLIRRKLEIVSGGATTSLPLLFDSKMPKGINHLRVGEAMLLARDLIDLWGYSMEDYHTDTFVLEAQVIEVKEKPSHPIGRIFVDAFGNTPEYEDKGMRKRALIALGKKDIGHHDSLIPKLKGITVEGSSSDHVILDVTDAAEEIKVGDIIEFELYYQAMLYLTASTSVKKIYRG</sequence>
<protein>
    <submittedName>
        <fullName evidence="5">Predicted amino acid racemase</fullName>
    </submittedName>
</protein>
<dbReference type="InterPro" id="IPR029066">
    <property type="entry name" value="PLP-binding_barrel"/>
</dbReference>
<evidence type="ECO:0000256" key="1">
    <source>
        <dbReference type="ARBA" id="ARBA00001933"/>
    </source>
</evidence>
<accession>A0A1T5AI76</accession>
<evidence type="ECO:0000259" key="4">
    <source>
        <dbReference type="Pfam" id="PF01168"/>
    </source>
</evidence>
<proteinExistence type="predicted"/>
<organism evidence="5 6">
    <name type="scientific">Acetoanaerobium noterae</name>
    <dbReference type="NCBI Taxonomy" id="745369"/>
    <lineage>
        <taxon>Bacteria</taxon>
        <taxon>Bacillati</taxon>
        <taxon>Bacillota</taxon>
        <taxon>Clostridia</taxon>
        <taxon>Peptostreptococcales</taxon>
        <taxon>Filifactoraceae</taxon>
        <taxon>Acetoanaerobium</taxon>
    </lineage>
</organism>
<keyword evidence="6" id="KW-1185">Reference proteome</keyword>
<dbReference type="Proteomes" id="UP000243406">
    <property type="component" value="Unassembled WGS sequence"/>
</dbReference>
<evidence type="ECO:0000256" key="3">
    <source>
        <dbReference type="ARBA" id="ARBA00023235"/>
    </source>
</evidence>
<keyword evidence="2" id="KW-0663">Pyridoxal phosphate</keyword>
<evidence type="ECO:0000313" key="6">
    <source>
        <dbReference type="Proteomes" id="UP000243406"/>
    </source>
</evidence>
<reference evidence="6" key="1">
    <citation type="submission" date="2017-02" db="EMBL/GenBank/DDBJ databases">
        <authorList>
            <person name="Varghese N."/>
            <person name="Submissions S."/>
        </authorList>
    </citation>
    <scope>NUCLEOTIDE SEQUENCE [LARGE SCALE GENOMIC DNA]</scope>
    <source>
        <strain evidence="6">ATCC 35199</strain>
    </source>
</reference>